<dbReference type="InterPro" id="IPR015797">
    <property type="entry name" value="NUDIX_hydrolase-like_dom_sf"/>
</dbReference>
<name>A0A7W5AZV2_9BACL</name>
<reference evidence="4 5" key="1">
    <citation type="submission" date="2020-08" db="EMBL/GenBank/DDBJ databases">
        <title>Genomic Encyclopedia of Type Strains, Phase III (KMG-III): the genomes of soil and plant-associated and newly described type strains.</title>
        <authorList>
            <person name="Whitman W."/>
        </authorList>
    </citation>
    <scope>NUCLEOTIDE SEQUENCE [LARGE SCALE GENOMIC DNA]</scope>
    <source>
        <strain evidence="4 5">CECT 5862</strain>
    </source>
</reference>
<dbReference type="RefSeq" id="WP_183601692.1">
    <property type="nucleotide sequence ID" value="NZ_JACHXK010000009.1"/>
</dbReference>
<dbReference type="Pfam" id="PF00293">
    <property type="entry name" value="NUDIX"/>
    <property type="match status" value="1"/>
</dbReference>
<evidence type="ECO:0000256" key="1">
    <source>
        <dbReference type="ARBA" id="ARBA00001946"/>
    </source>
</evidence>
<evidence type="ECO:0000313" key="4">
    <source>
        <dbReference type="EMBL" id="MBB3111832.1"/>
    </source>
</evidence>
<dbReference type="InterPro" id="IPR000086">
    <property type="entry name" value="NUDIX_hydrolase_dom"/>
</dbReference>
<dbReference type="SUPFAM" id="SSF55811">
    <property type="entry name" value="Nudix"/>
    <property type="match status" value="1"/>
</dbReference>
<dbReference type="GO" id="GO:0019693">
    <property type="term" value="P:ribose phosphate metabolic process"/>
    <property type="evidence" value="ECO:0007669"/>
    <property type="project" value="TreeGrafter"/>
</dbReference>
<gene>
    <name evidence="4" type="ORF">FHS18_003900</name>
</gene>
<dbReference type="InterPro" id="IPR020084">
    <property type="entry name" value="NUDIX_hydrolase_CS"/>
</dbReference>
<dbReference type="GO" id="GO:0047631">
    <property type="term" value="F:ADP-ribose diphosphatase activity"/>
    <property type="evidence" value="ECO:0007669"/>
    <property type="project" value="UniProtKB-EC"/>
</dbReference>
<accession>A0A7W5AZV2</accession>
<sequence>MKHLVKVLVLHNNEIVVIEQFRRSLNRRTIELPGGNLNPGEDVVSAAKRELREETGLVCGTLIGLGEYLNTNGTIKVNFFFTKDILEEREQQLDEDEDILVQRHSVAEAFQYVHTGKWEDVRLAMSLYIARSKRLL</sequence>
<evidence type="ECO:0000313" key="5">
    <source>
        <dbReference type="Proteomes" id="UP000570361"/>
    </source>
</evidence>
<comment type="cofactor">
    <cofactor evidence="1">
        <name>Mg(2+)</name>
        <dbReference type="ChEBI" id="CHEBI:18420"/>
    </cofactor>
</comment>
<dbReference type="EMBL" id="JACHXK010000009">
    <property type="protein sequence ID" value="MBB3111832.1"/>
    <property type="molecule type" value="Genomic_DNA"/>
</dbReference>
<feature type="domain" description="Nudix hydrolase" evidence="3">
    <location>
        <begin position="1"/>
        <end position="126"/>
    </location>
</feature>
<proteinExistence type="predicted"/>
<evidence type="ECO:0000256" key="2">
    <source>
        <dbReference type="ARBA" id="ARBA00022801"/>
    </source>
</evidence>
<protein>
    <submittedName>
        <fullName evidence="4">ADP-ribose pyrophosphatase</fullName>
        <ecNumber evidence="4">3.6.1.13</ecNumber>
    </submittedName>
</protein>
<dbReference type="EC" id="3.6.1.13" evidence="4"/>
<dbReference type="CDD" id="cd03424">
    <property type="entry name" value="NUDIX_ADPRase_Nudt5_UGPPase_Nudt14"/>
    <property type="match status" value="1"/>
</dbReference>
<dbReference type="Proteomes" id="UP000570361">
    <property type="component" value="Unassembled WGS sequence"/>
</dbReference>
<dbReference type="PROSITE" id="PS51462">
    <property type="entry name" value="NUDIX"/>
    <property type="match status" value="1"/>
</dbReference>
<keyword evidence="2 4" id="KW-0378">Hydrolase</keyword>
<dbReference type="PANTHER" id="PTHR11839">
    <property type="entry name" value="UDP/ADP-SUGAR PYROPHOSPHATASE"/>
    <property type="match status" value="1"/>
</dbReference>
<keyword evidence="5" id="KW-1185">Reference proteome</keyword>
<dbReference type="AlphaFoldDB" id="A0A7W5AZV2"/>
<organism evidence="4 5">
    <name type="scientific">Paenibacillus phyllosphaerae</name>
    <dbReference type="NCBI Taxonomy" id="274593"/>
    <lineage>
        <taxon>Bacteria</taxon>
        <taxon>Bacillati</taxon>
        <taxon>Bacillota</taxon>
        <taxon>Bacilli</taxon>
        <taxon>Bacillales</taxon>
        <taxon>Paenibacillaceae</taxon>
        <taxon>Paenibacillus</taxon>
    </lineage>
</organism>
<dbReference type="PROSITE" id="PS00893">
    <property type="entry name" value="NUDIX_BOX"/>
    <property type="match status" value="1"/>
</dbReference>
<dbReference type="GO" id="GO:0006753">
    <property type="term" value="P:nucleoside phosphate metabolic process"/>
    <property type="evidence" value="ECO:0007669"/>
    <property type="project" value="TreeGrafter"/>
</dbReference>
<evidence type="ECO:0000259" key="3">
    <source>
        <dbReference type="PROSITE" id="PS51462"/>
    </source>
</evidence>
<dbReference type="PANTHER" id="PTHR11839:SF18">
    <property type="entry name" value="NUDIX HYDROLASE DOMAIN-CONTAINING PROTEIN"/>
    <property type="match status" value="1"/>
</dbReference>
<comment type="caution">
    <text evidence="4">The sequence shown here is derived from an EMBL/GenBank/DDBJ whole genome shotgun (WGS) entry which is preliminary data.</text>
</comment>
<dbReference type="Gene3D" id="3.90.79.10">
    <property type="entry name" value="Nucleoside Triphosphate Pyrophosphohydrolase"/>
    <property type="match status" value="1"/>
</dbReference>